<keyword evidence="1" id="KW-0812">Transmembrane</keyword>
<feature type="transmembrane region" description="Helical" evidence="1">
    <location>
        <begin position="12"/>
        <end position="37"/>
    </location>
</feature>
<dbReference type="AlphaFoldDB" id="A0A6A5TR24"/>
<protein>
    <submittedName>
        <fullName evidence="2">Uncharacterized protein</fullName>
    </submittedName>
</protein>
<name>A0A6A5TR24_9PLEO</name>
<organism evidence="2 3">
    <name type="scientific">Byssothecium circinans</name>
    <dbReference type="NCBI Taxonomy" id="147558"/>
    <lineage>
        <taxon>Eukaryota</taxon>
        <taxon>Fungi</taxon>
        <taxon>Dikarya</taxon>
        <taxon>Ascomycota</taxon>
        <taxon>Pezizomycotina</taxon>
        <taxon>Dothideomycetes</taxon>
        <taxon>Pleosporomycetidae</taxon>
        <taxon>Pleosporales</taxon>
        <taxon>Massarineae</taxon>
        <taxon>Massarinaceae</taxon>
        <taxon>Byssothecium</taxon>
    </lineage>
</organism>
<dbReference type="EMBL" id="ML977018">
    <property type="protein sequence ID" value="KAF1951377.1"/>
    <property type="molecule type" value="Genomic_DNA"/>
</dbReference>
<evidence type="ECO:0000313" key="3">
    <source>
        <dbReference type="Proteomes" id="UP000800035"/>
    </source>
</evidence>
<reference evidence="2" key="1">
    <citation type="journal article" date="2020" name="Stud. Mycol.">
        <title>101 Dothideomycetes genomes: a test case for predicting lifestyles and emergence of pathogens.</title>
        <authorList>
            <person name="Haridas S."/>
            <person name="Albert R."/>
            <person name="Binder M."/>
            <person name="Bloem J."/>
            <person name="Labutti K."/>
            <person name="Salamov A."/>
            <person name="Andreopoulos B."/>
            <person name="Baker S."/>
            <person name="Barry K."/>
            <person name="Bills G."/>
            <person name="Bluhm B."/>
            <person name="Cannon C."/>
            <person name="Castanera R."/>
            <person name="Culley D."/>
            <person name="Daum C."/>
            <person name="Ezra D."/>
            <person name="Gonzalez J."/>
            <person name="Henrissat B."/>
            <person name="Kuo A."/>
            <person name="Liang C."/>
            <person name="Lipzen A."/>
            <person name="Lutzoni F."/>
            <person name="Magnuson J."/>
            <person name="Mondo S."/>
            <person name="Nolan M."/>
            <person name="Ohm R."/>
            <person name="Pangilinan J."/>
            <person name="Park H.-J."/>
            <person name="Ramirez L."/>
            <person name="Alfaro M."/>
            <person name="Sun H."/>
            <person name="Tritt A."/>
            <person name="Yoshinaga Y."/>
            <person name="Zwiers L.-H."/>
            <person name="Turgeon B."/>
            <person name="Goodwin S."/>
            <person name="Spatafora J."/>
            <person name="Crous P."/>
            <person name="Grigoriev I."/>
        </authorList>
    </citation>
    <scope>NUCLEOTIDE SEQUENCE</scope>
    <source>
        <strain evidence="2">CBS 675.92</strain>
    </source>
</reference>
<keyword evidence="3" id="KW-1185">Reference proteome</keyword>
<accession>A0A6A5TR24</accession>
<dbReference type="Proteomes" id="UP000800035">
    <property type="component" value="Unassembled WGS sequence"/>
</dbReference>
<evidence type="ECO:0000256" key="1">
    <source>
        <dbReference type="SAM" id="Phobius"/>
    </source>
</evidence>
<sequence length="102" mass="11434">MRSEHEEVSKEVGIYMLVRIVYASFTAVVSVILKTSLGRNRPTRMSRLKTAIESQLTDCVLVCVDEGSNEQSDVVCRSIRLHWGSGREASETRSRSAMGTKR</sequence>
<keyword evidence="1" id="KW-1133">Transmembrane helix</keyword>
<evidence type="ECO:0000313" key="2">
    <source>
        <dbReference type="EMBL" id="KAF1951377.1"/>
    </source>
</evidence>
<gene>
    <name evidence="2" type="ORF">CC80DRAFT_210476</name>
</gene>
<keyword evidence="1" id="KW-0472">Membrane</keyword>
<proteinExistence type="predicted"/>